<protein>
    <submittedName>
        <fullName evidence="5">Zn-dependent hydrolase</fullName>
    </submittedName>
</protein>
<keyword evidence="3" id="KW-0862">Zinc</keyword>
<comment type="cofactor">
    <cofactor evidence="3">
        <name>Zn(2+)</name>
        <dbReference type="ChEBI" id="CHEBI:29105"/>
    </cofactor>
    <text evidence="3">Binds 2 Zn(2+) ions per subunit.</text>
</comment>
<organism evidence="5 6">
    <name type="scientific">Rhodobacter capsulatus</name>
    <name type="common">Rhodopseudomonas capsulata</name>
    <dbReference type="NCBI Taxonomy" id="1061"/>
    <lineage>
        <taxon>Bacteria</taxon>
        <taxon>Pseudomonadati</taxon>
        <taxon>Pseudomonadota</taxon>
        <taxon>Alphaproteobacteria</taxon>
        <taxon>Rhodobacterales</taxon>
        <taxon>Rhodobacter group</taxon>
        <taxon>Rhodobacter</taxon>
    </lineage>
</organism>
<dbReference type="Proteomes" id="UP000310597">
    <property type="component" value="Unassembled WGS sequence"/>
</dbReference>
<sequence>MPSPGENLRINSARLWDSLMQMAQVGPGIAGGNNRQTVTDADAEGRALFKSWCDAAGLTMGLDRMGNMFMCREGTDAQALPVYIGSHLDTQPTGGKYDGVLGVLGGLEVIRTLNDRGLRTKHPIVVTNWTNEEGARFAPAMLASGVFAGVHSLDYAYARKDPEGKSFGEELARIGWVGDEEVGARKMQAYFELHIEQGPILEAEAKTIGVVTHCQGLWWLEFTLTGKEAHTGSTPMGMRVNAGLAMARIIEMVQEVAMAAQPDAVGGVGQVNFSPNSRNVLPGTVIFTVDIRSPDQAKLDGMRAEIERRAAAICDDLKVGCAVEAVGHFDPVTFTPELVGRVRAAAEKLGYPHRDIISGAGHDACWTAKVAPTTMVMCPCVDGLSHNEAEEISPEWAAAGADVLLHAVLETAVVVD</sequence>
<gene>
    <name evidence="5" type="ORF">FBT96_03605</name>
</gene>
<dbReference type="NCBIfam" id="NF006769">
    <property type="entry name" value="PRK09290.1-3"/>
    <property type="match status" value="1"/>
</dbReference>
<dbReference type="Pfam" id="PF07687">
    <property type="entry name" value="M20_dimer"/>
    <property type="match status" value="1"/>
</dbReference>
<dbReference type="PANTHER" id="PTHR32494:SF5">
    <property type="entry name" value="ALLANTOATE AMIDOHYDROLASE"/>
    <property type="match status" value="1"/>
</dbReference>
<dbReference type="InterPro" id="IPR011650">
    <property type="entry name" value="Peptidase_M20_dimer"/>
</dbReference>
<dbReference type="AlphaFoldDB" id="A0A4U1JZR7"/>
<proteinExistence type="inferred from homology"/>
<keyword evidence="2 5" id="KW-0378">Hydrolase</keyword>
<keyword evidence="3" id="KW-0479">Metal-binding</keyword>
<evidence type="ECO:0000313" key="6">
    <source>
        <dbReference type="Proteomes" id="UP000310597"/>
    </source>
</evidence>
<comment type="caution">
    <text evidence="5">The sequence shown here is derived from an EMBL/GenBank/DDBJ whole genome shotgun (WGS) entry which is preliminary data.</text>
</comment>
<evidence type="ECO:0000256" key="3">
    <source>
        <dbReference type="PIRSR" id="PIRSR001235-1"/>
    </source>
</evidence>
<dbReference type="Pfam" id="PF01546">
    <property type="entry name" value="Peptidase_M20"/>
    <property type="match status" value="1"/>
</dbReference>
<dbReference type="InterPro" id="IPR036264">
    <property type="entry name" value="Bact_exopeptidase_dim_dom"/>
</dbReference>
<dbReference type="Gene3D" id="3.40.630.10">
    <property type="entry name" value="Zn peptidases"/>
    <property type="match status" value="1"/>
</dbReference>
<dbReference type="InterPro" id="IPR002933">
    <property type="entry name" value="Peptidase_M20"/>
</dbReference>
<name>A0A4U1JZR7_RHOCA</name>
<feature type="binding site" evidence="3">
    <location>
        <position position="133"/>
    </location>
    <ligand>
        <name>Zn(2+)</name>
        <dbReference type="ChEBI" id="CHEBI:29105"/>
        <label>2</label>
    </ligand>
</feature>
<feature type="binding site" evidence="3">
    <location>
        <position position="194"/>
    </location>
    <ligand>
        <name>Zn(2+)</name>
        <dbReference type="ChEBI" id="CHEBI:29105"/>
        <label>1</label>
    </ligand>
</feature>
<dbReference type="CDD" id="cd03884">
    <property type="entry name" value="M20_bAS"/>
    <property type="match status" value="1"/>
</dbReference>
<evidence type="ECO:0000256" key="2">
    <source>
        <dbReference type="ARBA" id="ARBA00022801"/>
    </source>
</evidence>
<dbReference type="InterPro" id="IPR010158">
    <property type="entry name" value="Amidase_Cbmase"/>
</dbReference>
<dbReference type="PIRSF" id="PIRSF001235">
    <property type="entry name" value="Amidase_carbamoylase"/>
    <property type="match status" value="1"/>
</dbReference>
<evidence type="ECO:0000259" key="4">
    <source>
        <dbReference type="Pfam" id="PF07687"/>
    </source>
</evidence>
<feature type="binding site" evidence="3">
    <location>
        <position position="98"/>
    </location>
    <ligand>
        <name>Zn(2+)</name>
        <dbReference type="ChEBI" id="CHEBI:29105"/>
        <label>2</label>
    </ligand>
</feature>
<reference evidence="5 6" key="1">
    <citation type="submission" date="2019-04" db="EMBL/GenBank/DDBJ databases">
        <title>Draft Whole-Genome sequence of the purple photosynthetic bacterium Rhodobacter capsulatus SP108 with an indigenous class A beta-lactamase.</title>
        <authorList>
            <person name="Robertson S."/>
            <person name="Meyer T.E."/>
            <person name="Kyndt J.A."/>
        </authorList>
    </citation>
    <scope>NUCLEOTIDE SEQUENCE [LARGE SCALE GENOMIC DNA]</scope>
    <source>
        <strain evidence="5 6">SP108</strain>
    </source>
</reference>
<feature type="binding site" evidence="3">
    <location>
        <position position="98"/>
    </location>
    <ligand>
        <name>Zn(2+)</name>
        <dbReference type="ChEBI" id="CHEBI:29105"/>
        <label>1</label>
    </ligand>
</feature>
<dbReference type="GO" id="GO:0046872">
    <property type="term" value="F:metal ion binding"/>
    <property type="evidence" value="ECO:0007669"/>
    <property type="project" value="UniProtKB-KW"/>
</dbReference>
<evidence type="ECO:0000313" key="5">
    <source>
        <dbReference type="EMBL" id="TKD25084.1"/>
    </source>
</evidence>
<dbReference type="GO" id="GO:0016813">
    <property type="term" value="F:hydrolase activity, acting on carbon-nitrogen (but not peptide) bonds, in linear amidines"/>
    <property type="evidence" value="ECO:0007669"/>
    <property type="project" value="InterPro"/>
</dbReference>
<feature type="binding site" evidence="3">
    <location>
        <position position="87"/>
    </location>
    <ligand>
        <name>Zn(2+)</name>
        <dbReference type="ChEBI" id="CHEBI:29105"/>
        <label>1</label>
    </ligand>
</feature>
<dbReference type="PANTHER" id="PTHR32494">
    <property type="entry name" value="ALLANTOATE DEIMINASE-RELATED"/>
    <property type="match status" value="1"/>
</dbReference>
<dbReference type="SUPFAM" id="SSF55031">
    <property type="entry name" value="Bacterial exopeptidase dimerisation domain"/>
    <property type="match status" value="1"/>
</dbReference>
<feature type="domain" description="Peptidase M20 dimerisation" evidence="4">
    <location>
        <begin position="215"/>
        <end position="312"/>
    </location>
</feature>
<feature type="binding site" evidence="3">
    <location>
        <position position="386"/>
    </location>
    <ligand>
        <name>Zn(2+)</name>
        <dbReference type="ChEBI" id="CHEBI:29105"/>
        <label>2</label>
    </ligand>
</feature>
<dbReference type="NCBIfam" id="TIGR01879">
    <property type="entry name" value="hydantase"/>
    <property type="match status" value="1"/>
</dbReference>
<accession>A0A4U1JZR7</accession>
<dbReference type="EMBL" id="SWJZ01000012">
    <property type="protein sequence ID" value="TKD25084.1"/>
    <property type="molecule type" value="Genomic_DNA"/>
</dbReference>
<evidence type="ECO:0000256" key="1">
    <source>
        <dbReference type="ARBA" id="ARBA00006153"/>
    </source>
</evidence>
<dbReference type="SUPFAM" id="SSF53187">
    <property type="entry name" value="Zn-dependent exopeptidases"/>
    <property type="match status" value="1"/>
</dbReference>
<dbReference type="RefSeq" id="WP_136904988.1">
    <property type="nucleotide sequence ID" value="NZ_SWJZ01000012.1"/>
</dbReference>
<dbReference type="Gene3D" id="3.30.70.360">
    <property type="match status" value="1"/>
</dbReference>
<dbReference type="OrthoDB" id="9808195at2"/>
<comment type="similarity">
    <text evidence="1">Belongs to the peptidase M20 family.</text>
</comment>